<evidence type="ECO:0000313" key="1">
    <source>
        <dbReference type="EMBL" id="ORX74371.1"/>
    </source>
</evidence>
<sequence length="181" mass="18799">MIPKYGSSCKQRKDGGLLVCAVSAFRNEKQCKDSQLHISSRIVARINKQSIVVCCGTYSWPSTPSAALASEATASSARARICAYMAASEQSESQLVNAPSPGQGWSAPSGMLANRCEASDAGLFSFMPVAADRLYGSGLNPLLPIWDAASSSCRSDSASVSPGWMTCLPPSVAAAALVSAT</sequence>
<dbReference type="RefSeq" id="XP_040747582.1">
    <property type="nucleotide sequence ID" value="XM_040883538.1"/>
</dbReference>
<name>A0A1Y1WLC5_9FUNG</name>
<reference evidence="1 2" key="1">
    <citation type="submission" date="2016-07" db="EMBL/GenBank/DDBJ databases">
        <title>Pervasive Adenine N6-methylation of Active Genes in Fungi.</title>
        <authorList>
            <consortium name="DOE Joint Genome Institute"/>
            <person name="Mondo S.J."/>
            <person name="Dannebaum R.O."/>
            <person name="Kuo R.C."/>
            <person name="Labutti K."/>
            <person name="Haridas S."/>
            <person name="Kuo A."/>
            <person name="Salamov A."/>
            <person name="Ahrendt S.R."/>
            <person name="Lipzen A."/>
            <person name="Sullivan W."/>
            <person name="Andreopoulos W.B."/>
            <person name="Clum A."/>
            <person name="Lindquist E."/>
            <person name="Daum C."/>
            <person name="Ramamoorthy G.K."/>
            <person name="Gryganskyi A."/>
            <person name="Culley D."/>
            <person name="Magnuson J.K."/>
            <person name="James T.Y."/>
            <person name="O'Malley M.A."/>
            <person name="Stajich J.E."/>
            <person name="Spatafora J.W."/>
            <person name="Visel A."/>
            <person name="Grigoriev I.V."/>
        </authorList>
    </citation>
    <scope>NUCLEOTIDE SEQUENCE [LARGE SCALE GENOMIC DNA]</scope>
    <source>
        <strain evidence="1 2">ATCC 12442</strain>
    </source>
</reference>
<dbReference type="GeneID" id="63800186"/>
<evidence type="ECO:0000313" key="2">
    <source>
        <dbReference type="Proteomes" id="UP000193922"/>
    </source>
</evidence>
<protein>
    <submittedName>
        <fullName evidence="1">Uncharacterized protein</fullName>
    </submittedName>
</protein>
<organism evidence="1 2">
    <name type="scientific">Linderina pennispora</name>
    <dbReference type="NCBI Taxonomy" id="61395"/>
    <lineage>
        <taxon>Eukaryota</taxon>
        <taxon>Fungi</taxon>
        <taxon>Fungi incertae sedis</taxon>
        <taxon>Zoopagomycota</taxon>
        <taxon>Kickxellomycotina</taxon>
        <taxon>Kickxellomycetes</taxon>
        <taxon>Kickxellales</taxon>
        <taxon>Kickxellaceae</taxon>
        <taxon>Linderina</taxon>
    </lineage>
</organism>
<keyword evidence="2" id="KW-1185">Reference proteome</keyword>
<gene>
    <name evidence="1" type="ORF">DL89DRAFT_15129</name>
</gene>
<accession>A0A1Y1WLC5</accession>
<dbReference type="Proteomes" id="UP000193922">
    <property type="component" value="Unassembled WGS sequence"/>
</dbReference>
<proteinExistence type="predicted"/>
<dbReference type="EMBL" id="MCFD01000001">
    <property type="protein sequence ID" value="ORX74371.1"/>
    <property type="molecule type" value="Genomic_DNA"/>
</dbReference>
<dbReference type="AlphaFoldDB" id="A0A1Y1WLC5"/>
<comment type="caution">
    <text evidence="1">The sequence shown here is derived from an EMBL/GenBank/DDBJ whole genome shotgun (WGS) entry which is preliminary data.</text>
</comment>